<protein>
    <submittedName>
        <fullName evidence="1">Uncharacterized protein</fullName>
    </submittedName>
</protein>
<proteinExistence type="predicted"/>
<dbReference type="Proteomes" id="UP001234297">
    <property type="component" value="Chromosome 1"/>
</dbReference>
<comment type="caution">
    <text evidence="1">The sequence shown here is derived from an EMBL/GenBank/DDBJ whole genome shotgun (WGS) entry which is preliminary data.</text>
</comment>
<sequence length="603" mass="68119">MDVKSAKVLGDGGKVLPDWRKQVVQSARHVTGSARKLVSQQVTVDEPSGRHCKRVRSGGCKNSCRCSVRKSVVKNYSNFMKSGSPQRVMFYDNGEWKDFPQGILLMLKGDFQAKLAITEVVVKGKSALFDFLHMVLIDTETGLQQPIAWIDESGSCFFPEPYSDACELHPRFCSDGEDKDIVNLKTNGTQEIKVQLEIAVNGDCIPKSEECDEVSVSHAKRLRIEAKPSSNDYEKPDVEFIEGIGENVPSPFFASENYGLECKHDKLDRLLTGGSDYNVIQNLFLASFAPYVNVDDIVGIFRGFPTSISGQARLQHFQKQVEIMKTYRGNANVRHAWFTSSNEAVSRIMLHRFEHTDIPKLMSAYGTGIHLIPAKSSHISTSFDVDENGMQHILLCRVIMGNMEVIHPESKQFHPSNENYDSGVDDLQNPKHYVIWDTDMNTRIYPEYVVSFKVSSKVKEPLVVKESRVEMSGIVHPTLHYGQMQCDSTPVASVQDQHLFSTSVGQCQEKGRVFGLGVTKKPTSPWMPFPMLLTAISSKILHKEMNLVEHHYDEFKRKLISRIEFIKKLRSIVGDDLLRDTIKNLQYNVSCPLSKCEPEKKMR</sequence>
<dbReference type="EMBL" id="CM056809">
    <property type="protein sequence ID" value="KAJ8650533.1"/>
    <property type="molecule type" value="Genomic_DNA"/>
</dbReference>
<name>A0ACC2MYM1_PERAE</name>
<evidence type="ECO:0000313" key="2">
    <source>
        <dbReference type="Proteomes" id="UP001234297"/>
    </source>
</evidence>
<reference evidence="1 2" key="1">
    <citation type="journal article" date="2022" name="Hortic Res">
        <title>A haplotype resolved chromosomal level avocado genome allows analysis of novel avocado genes.</title>
        <authorList>
            <person name="Nath O."/>
            <person name="Fletcher S.J."/>
            <person name="Hayward A."/>
            <person name="Shaw L.M."/>
            <person name="Masouleh A.K."/>
            <person name="Furtado A."/>
            <person name="Henry R.J."/>
            <person name="Mitter N."/>
        </authorList>
    </citation>
    <scope>NUCLEOTIDE SEQUENCE [LARGE SCALE GENOMIC DNA]</scope>
    <source>
        <strain evidence="2">cv. Hass</strain>
    </source>
</reference>
<accession>A0ACC2MYM1</accession>
<organism evidence="1 2">
    <name type="scientific">Persea americana</name>
    <name type="common">Avocado</name>
    <dbReference type="NCBI Taxonomy" id="3435"/>
    <lineage>
        <taxon>Eukaryota</taxon>
        <taxon>Viridiplantae</taxon>
        <taxon>Streptophyta</taxon>
        <taxon>Embryophyta</taxon>
        <taxon>Tracheophyta</taxon>
        <taxon>Spermatophyta</taxon>
        <taxon>Magnoliopsida</taxon>
        <taxon>Magnoliidae</taxon>
        <taxon>Laurales</taxon>
        <taxon>Lauraceae</taxon>
        <taxon>Persea</taxon>
    </lineage>
</organism>
<gene>
    <name evidence="1" type="ORF">MRB53_003556</name>
</gene>
<evidence type="ECO:0000313" key="1">
    <source>
        <dbReference type="EMBL" id="KAJ8650533.1"/>
    </source>
</evidence>
<keyword evidence="2" id="KW-1185">Reference proteome</keyword>